<dbReference type="OMA" id="FMFMCDT"/>
<evidence type="ECO:0000313" key="3">
    <source>
        <dbReference type="Proteomes" id="UP000051952"/>
    </source>
</evidence>
<keyword evidence="3" id="KW-1185">Reference proteome</keyword>
<accession>A0A0S4J574</accession>
<dbReference type="Proteomes" id="UP000051952">
    <property type="component" value="Unassembled WGS sequence"/>
</dbReference>
<evidence type="ECO:0000313" key="2">
    <source>
        <dbReference type="EMBL" id="CUG81200.1"/>
    </source>
</evidence>
<proteinExistence type="predicted"/>
<sequence>MKFTEYSSTIPKMRSAANVLQLEAKRMYLRYRVKELYANADPGKLWSLLLTHRYKRSSATSGEANADDNGGEDLRLDYGGFRAVAYELMFGTSDDLDDGRRHIRKEHYFQHPFLSPGVFLEFGKMSEDSESDGTISAVPLYAYIAKRMLLFRLRVELELCGSVAPTLHSASPTPVDAPRCTPSLTAPQSNGLTVEDLEGFIADLIPNLRIVRDMPPWMLPYYLCHASRKFFFLCDPRGTGAINIDTLMKSDVFSELLRLYESDLQDATIAFPAGTVVEIPKQRFVDVALVNHSDHNIAPIDDGDEEELIRGIVEGHDNEGNVLSDMYRIRVEGESIGADHAGLVVAVPRACVYWTVHTSDSLSPELLAQDNWFSLPLMHRVYEHFTSLDADGDGVLTEIEFARYSNDSYTPLAVHRVFECYVSGGSGGGGGDGDVDIPPPTMDFKGFLNFVVATEHPHTFAAKRYLWRLLDIDDTRSHITIDALRCFTKEVSTMLVKSGLMTETHHISSTSILSEVVDMINPSWHEHVTTGDLDRCKQHAIVLLVLLNFRSFYAYDCREQSAASTNDAYVGS</sequence>
<name>A0A0S4J574_BODSA</name>
<dbReference type="VEuPathDB" id="TriTrypDB:BSAL_86555"/>
<dbReference type="PANTHER" id="PTHR12085:SF4">
    <property type="entry name" value="EF-HAND DOMAIN-CONTAINING PROTEIN"/>
    <property type="match status" value="1"/>
</dbReference>
<dbReference type="EMBL" id="CYKH01001061">
    <property type="protein sequence ID" value="CUG81200.1"/>
    <property type="molecule type" value="Genomic_DNA"/>
</dbReference>
<evidence type="ECO:0000256" key="1">
    <source>
        <dbReference type="ARBA" id="ARBA00022837"/>
    </source>
</evidence>
<dbReference type="GO" id="GO:0000226">
    <property type="term" value="P:microtubule cytoskeleton organization"/>
    <property type="evidence" value="ECO:0007669"/>
    <property type="project" value="TreeGrafter"/>
</dbReference>
<keyword evidence="1" id="KW-0106">Calcium</keyword>
<dbReference type="InterPro" id="IPR011992">
    <property type="entry name" value="EF-hand-dom_pair"/>
</dbReference>
<evidence type="ECO:0008006" key="4">
    <source>
        <dbReference type="Google" id="ProtNLM"/>
    </source>
</evidence>
<dbReference type="GO" id="GO:0035303">
    <property type="term" value="P:regulation of dephosphorylation"/>
    <property type="evidence" value="ECO:0007669"/>
    <property type="project" value="InterPro"/>
</dbReference>
<reference evidence="3" key="1">
    <citation type="submission" date="2015-09" db="EMBL/GenBank/DDBJ databases">
        <authorList>
            <consortium name="Pathogen Informatics"/>
        </authorList>
    </citation>
    <scope>NUCLEOTIDE SEQUENCE [LARGE SCALE GENOMIC DNA]</scope>
    <source>
        <strain evidence="3">Lake Konstanz</strain>
    </source>
</reference>
<protein>
    <recommendedName>
        <fullName evidence="4">EF-hand domain-containing protein</fullName>
    </recommendedName>
</protein>
<dbReference type="InterPro" id="IPR039865">
    <property type="entry name" value="PPP2R3C"/>
</dbReference>
<dbReference type="Gene3D" id="1.10.238.10">
    <property type="entry name" value="EF-hand"/>
    <property type="match status" value="1"/>
</dbReference>
<dbReference type="GO" id="GO:0005819">
    <property type="term" value="C:spindle"/>
    <property type="evidence" value="ECO:0007669"/>
    <property type="project" value="TreeGrafter"/>
</dbReference>
<dbReference type="SUPFAM" id="SSF47473">
    <property type="entry name" value="EF-hand"/>
    <property type="match status" value="1"/>
</dbReference>
<gene>
    <name evidence="2" type="ORF">BSAL_86555</name>
</gene>
<dbReference type="InterPro" id="IPR018247">
    <property type="entry name" value="EF_Hand_1_Ca_BS"/>
</dbReference>
<dbReference type="AlphaFoldDB" id="A0A0S4J574"/>
<organism evidence="2 3">
    <name type="scientific">Bodo saltans</name>
    <name type="common">Flagellated protozoan</name>
    <dbReference type="NCBI Taxonomy" id="75058"/>
    <lineage>
        <taxon>Eukaryota</taxon>
        <taxon>Discoba</taxon>
        <taxon>Euglenozoa</taxon>
        <taxon>Kinetoplastea</taxon>
        <taxon>Metakinetoplastina</taxon>
        <taxon>Eubodonida</taxon>
        <taxon>Bodonidae</taxon>
        <taxon>Bodo</taxon>
    </lineage>
</organism>
<dbReference type="PROSITE" id="PS00018">
    <property type="entry name" value="EF_HAND_1"/>
    <property type="match status" value="1"/>
</dbReference>
<dbReference type="PANTHER" id="PTHR12085">
    <property type="entry name" value="SERINE/THREONINE-PROTEIN PHOSPHATASE 2A REGULATORY SUBUNIT B'' SUBUNIT GAMMA"/>
    <property type="match status" value="1"/>
</dbReference>
<dbReference type="GO" id="GO:0030865">
    <property type="term" value="P:cortical cytoskeleton organization"/>
    <property type="evidence" value="ECO:0007669"/>
    <property type="project" value="TreeGrafter"/>
</dbReference>
<dbReference type="OrthoDB" id="10265007at2759"/>